<dbReference type="InterPro" id="IPR050832">
    <property type="entry name" value="Bact_Acetyltransf"/>
</dbReference>
<feature type="domain" description="N-acetyltransferase" evidence="3">
    <location>
        <begin position="1"/>
        <end position="170"/>
    </location>
</feature>
<sequence length="170" mass="19634">MKFRKVSAQDIFKTDHLFYHCLTDLLTREKITKKGLLEHEVDRLQKAVQESLANQDKPFFVAEQDEEIIGTIALYPPGPMITSALPTVTGSYEVACVYVHPEYQRQGVGKFLFQNILQELRLRGHTAFYLDAGFSSSQKYWEDVLGEPSCVVENYWGLGKHHLVWKRELQ</sequence>
<evidence type="ECO:0000259" key="3">
    <source>
        <dbReference type="PROSITE" id="PS51186"/>
    </source>
</evidence>
<dbReference type="PROSITE" id="PS51186">
    <property type="entry name" value="GNAT"/>
    <property type="match status" value="1"/>
</dbReference>
<dbReference type="InterPro" id="IPR016181">
    <property type="entry name" value="Acyl_CoA_acyltransferase"/>
</dbReference>
<dbReference type="Pfam" id="PF00583">
    <property type="entry name" value="Acetyltransf_1"/>
    <property type="match status" value="1"/>
</dbReference>
<dbReference type="InterPro" id="IPR000182">
    <property type="entry name" value="GNAT_dom"/>
</dbReference>
<dbReference type="EMBL" id="JAUJWV010000001">
    <property type="protein sequence ID" value="MDN7240856.1"/>
    <property type="molecule type" value="Genomic_DNA"/>
</dbReference>
<organism evidence="4 5">
    <name type="scientific">Planococcus shixiaomingii</name>
    <dbReference type="NCBI Taxonomy" id="3058393"/>
    <lineage>
        <taxon>Bacteria</taxon>
        <taxon>Bacillati</taxon>
        <taxon>Bacillota</taxon>
        <taxon>Bacilli</taxon>
        <taxon>Bacillales</taxon>
        <taxon>Caryophanaceae</taxon>
        <taxon>Planococcus</taxon>
    </lineage>
</organism>
<dbReference type="Gene3D" id="3.40.630.30">
    <property type="match status" value="1"/>
</dbReference>
<dbReference type="SUPFAM" id="SSF55729">
    <property type="entry name" value="Acyl-CoA N-acyltransferases (Nat)"/>
    <property type="match status" value="1"/>
</dbReference>
<dbReference type="CDD" id="cd04301">
    <property type="entry name" value="NAT_SF"/>
    <property type="match status" value="1"/>
</dbReference>
<keyword evidence="1 4" id="KW-0808">Transferase</keyword>
<evidence type="ECO:0000256" key="2">
    <source>
        <dbReference type="ARBA" id="ARBA00023315"/>
    </source>
</evidence>
<protein>
    <submittedName>
        <fullName evidence="4">GNAT family N-acetyltransferase</fullName>
        <ecNumber evidence="4">2.3.1.-</ecNumber>
    </submittedName>
</protein>
<evidence type="ECO:0000313" key="5">
    <source>
        <dbReference type="Proteomes" id="UP001172055"/>
    </source>
</evidence>
<dbReference type="PANTHER" id="PTHR43877">
    <property type="entry name" value="AMINOALKYLPHOSPHONATE N-ACETYLTRANSFERASE-RELATED-RELATED"/>
    <property type="match status" value="1"/>
</dbReference>
<accession>A0ABT8MYY7</accession>
<keyword evidence="2 4" id="KW-0012">Acyltransferase</keyword>
<gene>
    <name evidence="4" type="ORF">QWY14_03595</name>
</gene>
<dbReference type="Proteomes" id="UP001172055">
    <property type="component" value="Unassembled WGS sequence"/>
</dbReference>
<evidence type="ECO:0000313" key="4">
    <source>
        <dbReference type="EMBL" id="MDN7240856.1"/>
    </source>
</evidence>
<comment type="caution">
    <text evidence="4">The sequence shown here is derived from an EMBL/GenBank/DDBJ whole genome shotgun (WGS) entry which is preliminary data.</text>
</comment>
<evidence type="ECO:0000256" key="1">
    <source>
        <dbReference type="ARBA" id="ARBA00022679"/>
    </source>
</evidence>
<dbReference type="GO" id="GO:0016746">
    <property type="term" value="F:acyltransferase activity"/>
    <property type="evidence" value="ECO:0007669"/>
    <property type="project" value="UniProtKB-KW"/>
</dbReference>
<proteinExistence type="predicted"/>
<dbReference type="RefSeq" id="WP_301722758.1">
    <property type="nucleotide sequence ID" value="NZ_JAUJWV010000001.1"/>
</dbReference>
<reference evidence="4 5" key="1">
    <citation type="submission" date="2023-06" db="EMBL/GenBank/DDBJ databases">
        <title>Novel species in genus Planococcus.</title>
        <authorList>
            <person name="Ning S."/>
        </authorList>
    </citation>
    <scope>NUCLEOTIDE SEQUENCE [LARGE SCALE GENOMIC DNA]</scope>
    <source>
        <strain evidence="4 5">N028</strain>
    </source>
</reference>
<keyword evidence="5" id="KW-1185">Reference proteome</keyword>
<name>A0ABT8MYY7_9BACL</name>
<dbReference type="EC" id="2.3.1.-" evidence="4"/>